<comment type="caution">
    <text evidence="2">The sequence shown here is derived from an EMBL/GenBank/DDBJ whole genome shotgun (WGS) entry which is preliminary data.</text>
</comment>
<dbReference type="EMBL" id="JADGJH010000011">
    <property type="protein sequence ID" value="KAJ3142589.1"/>
    <property type="molecule type" value="Genomic_DNA"/>
</dbReference>
<feature type="transmembrane region" description="Helical" evidence="1">
    <location>
        <begin position="104"/>
        <end position="123"/>
    </location>
</feature>
<keyword evidence="3" id="KW-1185">Reference proteome</keyword>
<dbReference type="Proteomes" id="UP001211907">
    <property type="component" value="Unassembled WGS sequence"/>
</dbReference>
<protein>
    <submittedName>
        <fullName evidence="2">Uncharacterized protein</fullName>
    </submittedName>
</protein>
<keyword evidence="1" id="KW-1133">Transmembrane helix</keyword>
<name>A0AAD5TAM6_9FUNG</name>
<gene>
    <name evidence="2" type="ORF">HK100_000489</name>
</gene>
<sequence>MFLLDDTGLIVSSTVNNTVRIALNSTFRYNSYSNNANPIINSLGKALISIYGLNTTTNRYNLPNFTINFATLQGELYIVSTMLVIMPESNQQYTLVLYAPRSDFYAIGLLLVAIIAYVGSLPLRRMSLSMKYLTKFDFSVLESGKLDSTSRITELYNVESSFLGMVKAFAGAIRMNKGLISSEVKTAKKL</sequence>
<reference evidence="2" key="1">
    <citation type="submission" date="2020-05" db="EMBL/GenBank/DDBJ databases">
        <title>Phylogenomic resolution of chytrid fungi.</title>
        <authorList>
            <person name="Stajich J.E."/>
            <person name="Amses K."/>
            <person name="Simmons R."/>
            <person name="Seto K."/>
            <person name="Myers J."/>
            <person name="Bonds A."/>
            <person name="Quandt C.A."/>
            <person name="Barry K."/>
            <person name="Liu P."/>
            <person name="Grigoriev I."/>
            <person name="Longcore J.E."/>
            <person name="James T.Y."/>
        </authorList>
    </citation>
    <scope>NUCLEOTIDE SEQUENCE</scope>
    <source>
        <strain evidence="2">JEL0513</strain>
    </source>
</reference>
<evidence type="ECO:0000313" key="3">
    <source>
        <dbReference type="Proteomes" id="UP001211907"/>
    </source>
</evidence>
<organism evidence="2 3">
    <name type="scientific">Physocladia obscura</name>
    <dbReference type="NCBI Taxonomy" id="109957"/>
    <lineage>
        <taxon>Eukaryota</taxon>
        <taxon>Fungi</taxon>
        <taxon>Fungi incertae sedis</taxon>
        <taxon>Chytridiomycota</taxon>
        <taxon>Chytridiomycota incertae sedis</taxon>
        <taxon>Chytridiomycetes</taxon>
        <taxon>Chytridiales</taxon>
        <taxon>Chytriomycetaceae</taxon>
        <taxon>Physocladia</taxon>
    </lineage>
</organism>
<dbReference type="AlphaFoldDB" id="A0AAD5TAM6"/>
<evidence type="ECO:0000313" key="2">
    <source>
        <dbReference type="EMBL" id="KAJ3142589.1"/>
    </source>
</evidence>
<evidence type="ECO:0000256" key="1">
    <source>
        <dbReference type="SAM" id="Phobius"/>
    </source>
</evidence>
<keyword evidence="1" id="KW-0812">Transmembrane</keyword>
<accession>A0AAD5TAM6</accession>
<proteinExistence type="predicted"/>
<keyword evidence="1" id="KW-0472">Membrane</keyword>